<dbReference type="KEGG" id="splr:C0J00_04145"/>
<evidence type="ECO:0000313" key="3">
    <source>
        <dbReference type="Proteomes" id="UP000238956"/>
    </source>
</evidence>
<accession>A0A2L0D6U5</accession>
<proteinExistence type="predicted"/>
<feature type="transmembrane region" description="Helical" evidence="1">
    <location>
        <begin position="137"/>
        <end position="153"/>
    </location>
</feature>
<name>A0A2L0D6U5_9STRE</name>
<reference evidence="2 3" key="2">
    <citation type="submission" date="2018-02" db="EMBL/GenBank/DDBJ databases">
        <title>Whole genome sequencing analysis of Streptococcus pluranimalium isolated from cattle infected mastitis in China.</title>
        <authorList>
            <person name="Zhang J.-R."/>
            <person name="Hu G.-Z."/>
        </authorList>
    </citation>
    <scope>NUCLEOTIDE SEQUENCE [LARGE SCALE GENOMIC DNA]</scope>
    <source>
        <strain evidence="2 3">TH11417</strain>
    </source>
</reference>
<reference evidence="2 3" key="1">
    <citation type="submission" date="2017-12" db="EMBL/GenBank/DDBJ databases">
        <authorList>
            <person name="Hurst M.R.H."/>
        </authorList>
    </citation>
    <scope>NUCLEOTIDE SEQUENCE [LARGE SCALE GENOMIC DNA]</scope>
    <source>
        <strain evidence="2 3">TH11417</strain>
    </source>
</reference>
<dbReference type="AlphaFoldDB" id="A0A2L0D6U5"/>
<evidence type="ECO:0000313" key="2">
    <source>
        <dbReference type="EMBL" id="AUW97532.1"/>
    </source>
</evidence>
<evidence type="ECO:0000256" key="1">
    <source>
        <dbReference type="SAM" id="Phobius"/>
    </source>
</evidence>
<sequence>MNYYQNDYTLRYIGSGTKGEIVPVNKNNQPVAVFATSNLEIAGKRNVSLYVNDLNEVDACLILYVISYITSIGFLKIDSLNVRYRFFYQFSGRKALTDEHLAMLPESRRPKLLEAIVCYCLGGLLVVAISLIDLKPLVFFLTILTLFHAYNLFRNLREKNE</sequence>
<dbReference type="OrthoDB" id="2213473at2"/>
<organism evidence="2 3">
    <name type="scientific">Streptococcus pluranimalium</name>
    <dbReference type="NCBI Taxonomy" id="82348"/>
    <lineage>
        <taxon>Bacteria</taxon>
        <taxon>Bacillati</taxon>
        <taxon>Bacillota</taxon>
        <taxon>Bacilli</taxon>
        <taxon>Lactobacillales</taxon>
        <taxon>Streptococcaceae</taxon>
        <taxon>Streptococcus</taxon>
    </lineage>
</organism>
<keyword evidence="1" id="KW-0472">Membrane</keyword>
<gene>
    <name evidence="2" type="ORF">C0J00_04145</name>
</gene>
<keyword evidence="1" id="KW-1133">Transmembrane helix</keyword>
<dbReference type="EMBL" id="CP025536">
    <property type="protein sequence ID" value="AUW97532.1"/>
    <property type="molecule type" value="Genomic_DNA"/>
</dbReference>
<dbReference type="Proteomes" id="UP000238956">
    <property type="component" value="Chromosome"/>
</dbReference>
<feature type="transmembrane region" description="Helical" evidence="1">
    <location>
        <begin position="112"/>
        <end position="131"/>
    </location>
</feature>
<keyword evidence="3" id="KW-1185">Reference proteome</keyword>
<keyword evidence="1" id="KW-0812">Transmembrane</keyword>
<protein>
    <submittedName>
        <fullName evidence="2">Uncharacterized protein</fullName>
    </submittedName>
</protein>